<feature type="compositionally biased region" description="Low complexity" evidence="1">
    <location>
        <begin position="301"/>
        <end position="313"/>
    </location>
</feature>
<sequence length="444" mass="47661">MLEMLEPISLYHSPSPRLVSTSNASPKSSTPSVVPETQSAADPLPDPLSETRPSSTSSGGSENPTPSPKHKVCTWNEHKARMARQASASPRTTKTRKTSFRRSKSAPSVQPTSYPQHVLPPSASPPISSTNDEESAPATPADDYNSHPCSTKKVAEVVTLGEMPSCNAQESLRQHTAQAQALPEWYVDTLAVANKHNLLFFPMCLDSWEERHLRNGPVPNVGLRCVVPSYIDPPPTTNEAMDMLDLLLLEMRTFPAASSDMLNPGLITVVEPASSQEKLIETPVSSDEEPHPRVDSDDSASEQSASGPIGSSPSPLPPSTEDDLNNLVAADDDDDASMSEPEPEFSYDTSTDSSSRDTMLPQRLKSEPAGFDPFLYSPCNCLTGPAQGIGTSPTSMDTDESTNGGARKFAQALWDEGMPDVLTNASNEAALDQCLRIGETLSLN</sequence>
<organism evidence="2 3">
    <name type="scientific">Pseudozyma hubeiensis (strain SY62)</name>
    <name type="common">Yeast</name>
    <dbReference type="NCBI Taxonomy" id="1305764"/>
    <lineage>
        <taxon>Eukaryota</taxon>
        <taxon>Fungi</taxon>
        <taxon>Dikarya</taxon>
        <taxon>Basidiomycota</taxon>
        <taxon>Ustilaginomycotina</taxon>
        <taxon>Ustilaginomycetes</taxon>
        <taxon>Ustilaginales</taxon>
        <taxon>Ustilaginaceae</taxon>
        <taxon>Pseudozyma</taxon>
    </lineage>
</organism>
<feature type="compositionally biased region" description="Basic residues" evidence="1">
    <location>
        <begin position="93"/>
        <end position="104"/>
    </location>
</feature>
<feature type="compositionally biased region" description="Polar residues" evidence="1">
    <location>
        <begin position="18"/>
        <end position="40"/>
    </location>
</feature>
<name>R9P0Y1_PSEHS</name>
<evidence type="ECO:0000256" key="1">
    <source>
        <dbReference type="SAM" id="MobiDB-lite"/>
    </source>
</evidence>
<dbReference type="OrthoDB" id="2556786at2759"/>
<dbReference type="GeneID" id="24107660"/>
<feature type="region of interest" description="Disordered" evidence="1">
    <location>
        <begin position="273"/>
        <end position="359"/>
    </location>
</feature>
<dbReference type="Proteomes" id="UP000014071">
    <property type="component" value="Unassembled WGS sequence"/>
</dbReference>
<proteinExistence type="predicted"/>
<feature type="compositionally biased region" description="Polar residues" evidence="1">
    <location>
        <begin position="106"/>
        <end position="115"/>
    </location>
</feature>
<dbReference type="EMBL" id="DF238786">
    <property type="protein sequence ID" value="GAC94794.1"/>
    <property type="molecule type" value="Genomic_DNA"/>
</dbReference>
<gene>
    <name evidence="2" type="ORF">PHSY_002367</name>
</gene>
<feature type="compositionally biased region" description="Acidic residues" evidence="1">
    <location>
        <begin position="320"/>
        <end position="345"/>
    </location>
</feature>
<reference evidence="3" key="1">
    <citation type="journal article" date="2013" name="Genome Announc.">
        <title>Draft genome sequence of the basidiomycetous yeast-like fungus Pseudozyma hubeiensis SY62, which produces an abundant amount of the biosurfactant mannosylerythritol lipids.</title>
        <authorList>
            <person name="Konishi M."/>
            <person name="Hatada Y."/>
            <person name="Horiuchi J."/>
        </authorList>
    </citation>
    <scope>NUCLEOTIDE SEQUENCE [LARGE SCALE GENOMIC DNA]</scope>
    <source>
        <strain evidence="3">SY62</strain>
    </source>
</reference>
<dbReference type="AlphaFoldDB" id="R9P0Y1"/>
<feature type="compositionally biased region" description="Low complexity" evidence="1">
    <location>
        <begin position="346"/>
        <end position="358"/>
    </location>
</feature>
<evidence type="ECO:0000313" key="3">
    <source>
        <dbReference type="Proteomes" id="UP000014071"/>
    </source>
</evidence>
<protein>
    <submittedName>
        <fullName evidence="2">Phospho-2-dehydro-3-deoxyheptonate aldolase</fullName>
    </submittedName>
</protein>
<feature type="region of interest" description="Disordered" evidence="1">
    <location>
        <begin position="1"/>
        <end position="148"/>
    </location>
</feature>
<dbReference type="eggNOG" id="ENOG502RDXB">
    <property type="taxonomic scope" value="Eukaryota"/>
</dbReference>
<accession>R9P0Y1</accession>
<dbReference type="RefSeq" id="XP_012188381.1">
    <property type="nucleotide sequence ID" value="XM_012332991.1"/>
</dbReference>
<evidence type="ECO:0000313" key="2">
    <source>
        <dbReference type="EMBL" id="GAC94794.1"/>
    </source>
</evidence>
<keyword evidence="3" id="KW-1185">Reference proteome</keyword>
<feature type="compositionally biased region" description="Polar residues" evidence="1">
    <location>
        <begin position="51"/>
        <end position="64"/>
    </location>
</feature>
<dbReference type="HOGENOM" id="CLU_517925_0_0_1"/>